<dbReference type="EMBL" id="CP012643">
    <property type="protein sequence ID" value="ALI98161.1"/>
    <property type="molecule type" value="Genomic_DNA"/>
</dbReference>
<name>A0A0P0C042_9BACT</name>
<organism evidence="1 2">
    <name type="scientific">Rufibacter tibetensis</name>
    <dbReference type="NCBI Taxonomy" id="512763"/>
    <lineage>
        <taxon>Bacteria</taxon>
        <taxon>Pseudomonadati</taxon>
        <taxon>Bacteroidota</taxon>
        <taxon>Cytophagia</taxon>
        <taxon>Cytophagales</taxon>
        <taxon>Hymenobacteraceae</taxon>
        <taxon>Rufibacter</taxon>
    </lineage>
</organism>
<dbReference type="AlphaFoldDB" id="A0A0P0C042"/>
<dbReference type="Proteomes" id="UP000061382">
    <property type="component" value="Chromosome"/>
</dbReference>
<dbReference type="PATRIC" id="fig|512763.3.peg.709"/>
<evidence type="ECO:0000313" key="2">
    <source>
        <dbReference type="Proteomes" id="UP000061382"/>
    </source>
</evidence>
<accession>A0A0P0C042</accession>
<evidence type="ECO:0000313" key="1">
    <source>
        <dbReference type="EMBL" id="ALI98161.1"/>
    </source>
</evidence>
<dbReference type="KEGG" id="rti:DC20_03175"/>
<gene>
    <name evidence="1" type="ORF">DC20_03175</name>
</gene>
<keyword evidence="2" id="KW-1185">Reference proteome</keyword>
<reference evidence="1 2" key="1">
    <citation type="submission" date="2015-08" db="EMBL/GenBank/DDBJ databases">
        <title>Complete genome sequence of Rufibacter tibetensis strain 1351t, a radiation-resistant bacterium from tibet plateau.</title>
        <authorList>
            <person name="Dai J."/>
        </authorList>
    </citation>
    <scope>NUCLEOTIDE SEQUENCE [LARGE SCALE GENOMIC DNA]</scope>
    <source>
        <strain evidence="1 2">1351</strain>
    </source>
</reference>
<protein>
    <submittedName>
        <fullName evidence="1">Uncharacterized protein</fullName>
    </submittedName>
</protein>
<dbReference type="STRING" id="512763.DC20_03175"/>
<proteinExistence type="predicted"/>
<sequence>MVKAKQVAAFTLKAESGFIESEGPSFPWCFSKGNYFHPKFSGSVFFFIAGLKVRQYLCTRKSLSG</sequence>